<accession>E2BSF0</accession>
<name>E2BSF0_HARSA</name>
<proteinExistence type="predicted"/>
<protein>
    <submittedName>
        <fullName evidence="1">Uncharacterized protein</fullName>
    </submittedName>
</protein>
<keyword evidence="2" id="KW-1185">Reference proteome</keyword>
<dbReference type="AlphaFoldDB" id="E2BSF0"/>
<evidence type="ECO:0000313" key="2">
    <source>
        <dbReference type="Proteomes" id="UP000008237"/>
    </source>
</evidence>
<reference evidence="1 2" key="1">
    <citation type="journal article" date="2010" name="Science">
        <title>Genomic comparison of the ants Camponotus floridanus and Harpegnathos saltator.</title>
        <authorList>
            <person name="Bonasio R."/>
            <person name="Zhang G."/>
            <person name="Ye C."/>
            <person name="Mutti N.S."/>
            <person name="Fang X."/>
            <person name="Qin N."/>
            <person name="Donahue G."/>
            <person name="Yang P."/>
            <person name="Li Q."/>
            <person name="Li C."/>
            <person name="Zhang P."/>
            <person name="Huang Z."/>
            <person name="Berger S.L."/>
            <person name="Reinberg D."/>
            <person name="Wang J."/>
            <person name="Liebig J."/>
        </authorList>
    </citation>
    <scope>NUCLEOTIDE SEQUENCE [LARGE SCALE GENOMIC DNA]</scope>
    <source>
        <strain evidence="1 2">R22 G/1</strain>
    </source>
</reference>
<gene>
    <name evidence="1" type="ORF">EAI_03146</name>
</gene>
<dbReference type="InParanoid" id="E2BSF0"/>
<dbReference type="EMBL" id="GL450213">
    <property type="protein sequence ID" value="EFN81380.1"/>
    <property type="molecule type" value="Genomic_DNA"/>
</dbReference>
<evidence type="ECO:0000313" key="1">
    <source>
        <dbReference type="EMBL" id="EFN81380.1"/>
    </source>
</evidence>
<dbReference type="OrthoDB" id="6740702at2759"/>
<sequence length="181" mass="20753">MSQTKDIRKAGAPSSDLDFDFEVKGPGHFEAKLIFKNRNSYFRLRKWKVRKISRPNSFTASCSNTLLGMLFACGHFKSDQRLYEIAIDIVEARRLFGENELDIGNHVCDMFLTSTEEVEETLRNDAAYSSSSASNCITCEEMYDIEEASAEEVQHSRPHAKPFDIRFLLENYHVVRVILNS</sequence>
<dbReference type="Proteomes" id="UP000008237">
    <property type="component" value="Unassembled WGS sequence"/>
</dbReference>
<organism evidence="2">
    <name type="scientific">Harpegnathos saltator</name>
    <name type="common">Jerdon's jumping ant</name>
    <dbReference type="NCBI Taxonomy" id="610380"/>
    <lineage>
        <taxon>Eukaryota</taxon>
        <taxon>Metazoa</taxon>
        <taxon>Ecdysozoa</taxon>
        <taxon>Arthropoda</taxon>
        <taxon>Hexapoda</taxon>
        <taxon>Insecta</taxon>
        <taxon>Pterygota</taxon>
        <taxon>Neoptera</taxon>
        <taxon>Endopterygota</taxon>
        <taxon>Hymenoptera</taxon>
        <taxon>Apocrita</taxon>
        <taxon>Aculeata</taxon>
        <taxon>Formicoidea</taxon>
        <taxon>Formicidae</taxon>
        <taxon>Ponerinae</taxon>
        <taxon>Ponerini</taxon>
        <taxon>Harpegnathos</taxon>
    </lineage>
</organism>